<proteinExistence type="predicted"/>
<evidence type="ECO:0000313" key="1">
    <source>
        <dbReference type="Proteomes" id="UP000887560"/>
    </source>
</evidence>
<sequence length="219" mass="25160">MDVKFKNLNKLYKDVKNKKITDFEEIISSMKEYTKSVESTLDEMDLIFDQVKKLAEIHSCHVNSCHQGKIIYNKLDKTMAKMAKEQKKIPKQRKILEIIIEYVGKKQNEEIEKLKKNVLKHTHSVVNKRFFLMCGMTDSENRRYVRRPFMRQNCSGEISKALACAMPLVDESACCLIKEVPSNLMRNLIPSLCLDHVATAEPLSVNELVVVAANAFGFS</sequence>
<accession>A0A915P5C7</accession>
<reference evidence="2" key="1">
    <citation type="submission" date="2022-11" db="UniProtKB">
        <authorList>
            <consortium name="WormBaseParasite"/>
        </authorList>
    </citation>
    <scope>IDENTIFICATION</scope>
</reference>
<protein>
    <submittedName>
        <fullName evidence="2">Uncharacterized protein</fullName>
    </submittedName>
</protein>
<dbReference type="WBParaSite" id="scf7180000422789.g9594">
    <property type="protein sequence ID" value="scf7180000422789.g9594"/>
    <property type="gene ID" value="scf7180000422789.g9594"/>
</dbReference>
<keyword evidence="1" id="KW-1185">Reference proteome</keyword>
<evidence type="ECO:0000313" key="2">
    <source>
        <dbReference type="WBParaSite" id="scf7180000422789.g9594"/>
    </source>
</evidence>
<organism evidence="1 2">
    <name type="scientific">Meloidogyne floridensis</name>
    <dbReference type="NCBI Taxonomy" id="298350"/>
    <lineage>
        <taxon>Eukaryota</taxon>
        <taxon>Metazoa</taxon>
        <taxon>Ecdysozoa</taxon>
        <taxon>Nematoda</taxon>
        <taxon>Chromadorea</taxon>
        <taxon>Rhabditida</taxon>
        <taxon>Tylenchina</taxon>
        <taxon>Tylenchomorpha</taxon>
        <taxon>Tylenchoidea</taxon>
        <taxon>Meloidogynidae</taxon>
        <taxon>Meloidogyninae</taxon>
        <taxon>Meloidogyne</taxon>
    </lineage>
</organism>
<dbReference type="Proteomes" id="UP000887560">
    <property type="component" value="Unplaced"/>
</dbReference>
<name>A0A915P5C7_9BILA</name>
<dbReference type="AlphaFoldDB" id="A0A915P5C7"/>